<feature type="region of interest" description="Disordered" evidence="2">
    <location>
        <begin position="1"/>
        <end position="48"/>
    </location>
</feature>
<evidence type="ECO:0008006" key="5">
    <source>
        <dbReference type="Google" id="ProtNLM"/>
    </source>
</evidence>
<dbReference type="EMBL" id="JAZHXI010000005">
    <property type="protein sequence ID" value="KAL2071137.1"/>
    <property type="molecule type" value="Genomic_DNA"/>
</dbReference>
<dbReference type="Proteomes" id="UP001595075">
    <property type="component" value="Unassembled WGS sequence"/>
</dbReference>
<feature type="compositionally biased region" description="Low complexity" evidence="2">
    <location>
        <begin position="1"/>
        <end position="12"/>
    </location>
</feature>
<name>A0ABR4CME4_9HELO</name>
<protein>
    <recommendedName>
        <fullName evidence="5">Myb-like domain-containing protein</fullName>
    </recommendedName>
</protein>
<evidence type="ECO:0000256" key="1">
    <source>
        <dbReference type="SAM" id="Coils"/>
    </source>
</evidence>
<keyword evidence="1" id="KW-0175">Coiled coil</keyword>
<accession>A0ABR4CME4</accession>
<proteinExistence type="predicted"/>
<reference evidence="3 4" key="1">
    <citation type="journal article" date="2024" name="Commun. Biol.">
        <title>Comparative genomic analysis of thermophilic fungi reveals convergent evolutionary adaptations and gene losses.</title>
        <authorList>
            <person name="Steindorff A.S."/>
            <person name="Aguilar-Pontes M.V."/>
            <person name="Robinson A.J."/>
            <person name="Andreopoulos B."/>
            <person name="LaButti K."/>
            <person name="Kuo A."/>
            <person name="Mondo S."/>
            <person name="Riley R."/>
            <person name="Otillar R."/>
            <person name="Haridas S."/>
            <person name="Lipzen A."/>
            <person name="Grimwood J."/>
            <person name="Schmutz J."/>
            <person name="Clum A."/>
            <person name="Reid I.D."/>
            <person name="Moisan M.C."/>
            <person name="Butler G."/>
            <person name="Nguyen T.T.M."/>
            <person name="Dewar K."/>
            <person name="Conant G."/>
            <person name="Drula E."/>
            <person name="Henrissat B."/>
            <person name="Hansel C."/>
            <person name="Singer S."/>
            <person name="Hutchinson M.I."/>
            <person name="de Vries R.P."/>
            <person name="Natvig D.O."/>
            <person name="Powell A.J."/>
            <person name="Tsang A."/>
            <person name="Grigoriev I.V."/>
        </authorList>
    </citation>
    <scope>NUCLEOTIDE SEQUENCE [LARGE SCALE GENOMIC DNA]</scope>
    <source>
        <strain evidence="3 4">CBS 494.80</strain>
    </source>
</reference>
<gene>
    <name evidence="3" type="ORF">VTL71DRAFT_12372</name>
</gene>
<sequence length="313" mass="35018">MNPTSTSMPSTTTKKRGPTKAADGEIPSKKSKAADTTGVKRSQPPRIPECWAEFKPEDKLIVNMRREGKKWDEIEPAWTAITGTTPGKDSLRKKYAKLEAVAQDFNGGDLSRLVAAKKAIDAEFNAYREELEEEHIAAMKKLLAEQETALKKQESKKWGKISNRIKTAGGEEYKAIMIEKKWKAMEKNGEDPELCSNFMCHADNDSGDVDIYGNFQVAPVVVAEAEVAVDEDRGNVFFNDHNDDEDDGDNDVVEIPATKTNSQIKQEELNQEALSNDYEEFRTSDLDDILASEPKSGMQIKQEVLAYLDEEAY</sequence>
<evidence type="ECO:0000256" key="2">
    <source>
        <dbReference type="SAM" id="MobiDB-lite"/>
    </source>
</evidence>
<feature type="coiled-coil region" evidence="1">
    <location>
        <begin position="128"/>
        <end position="156"/>
    </location>
</feature>
<comment type="caution">
    <text evidence="3">The sequence shown here is derived from an EMBL/GenBank/DDBJ whole genome shotgun (WGS) entry which is preliminary data.</text>
</comment>
<evidence type="ECO:0000313" key="4">
    <source>
        <dbReference type="Proteomes" id="UP001595075"/>
    </source>
</evidence>
<keyword evidence="4" id="KW-1185">Reference proteome</keyword>
<evidence type="ECO:0000313" key="3">
    <source>
        <dbReference type="EMBL" id="KAL2071137.1"/>
    </source>
</evidence>
<organism evidence="3 4">
    <name type="scientific">Oculimacula yallundae</name>
    <dbReference type="NCBI Taxonomy" id="86028"/>
    <lineage>
        <taxon>Eukaryota</taxon>
        <taxon>Fungi</taxon>
        <taxon>Dikarya</taxon>
        <taxon>Ascomycota</taxon>
        <taxon>Pezizomycotina</taxon>
        <taxon>Leotiomycetes</taxon>
        <taxon>Helotiales</taxon>
        <taxon>Ploettnerulaceae</taxon>
        <taxon>Oculimacula</taxon>
    </lineage>
</organism>